<feature type="transmembrane region" description="Helical" evidence="12">
    <location>
        <begin position="587"/>
        <end position="609"/>
    </location>
</feature>
<organism evidence="14 15">
    <name type="scientific">Pseudonaja textilis</name>
    <name type="common">Eastern brown snake</name>
    <dbReference type="NCBI Taxonomy" id="8673"/>
    <lineage>
        <taxon>Eukaryota</taxon>
        <taxon>Metazoa</taxon>
        <taxon>Chordata</taxon>
        <taxon>Craniata</taxon>
        <taxon>Vertebrata</taxon>
        <taxon>Euteleostomi</taxon>
        <taxon>Lepidosauria</taxon>
        <taxon>Squamata</taxon>
        <taxon>Bifurcata</taxon>
        <taxon>Unidentata</taxon>
        <taxon>Episquamata</taxon>
        <taxon>Toxicofera</taxon>
        <taxon>Serpentes</taxon>
        <taxon>Colubroidea</taxon>
        <taxon>Elapidae</taxon>
        <taxon>Hydrophiinae</taxon>
        <taxon>Pseudonaja</taxon>
    </lineage>
</organism>
<evidence type="ECO:0000256" key="12">
    <source>
        <dbReference type="SAM" id="Phobius"/>
    </source>
</evidence>
<dbReference type="InterPro" id="IPR028082">
    <property type="entry name" value="Peripla_BP_I"/>
</dbReference>
<dbReference type="PRINTS" id="PR00248">
    <property type="entry name" value="GPCRMGR"/>
</dbReference>
<keyword evidence="3" id="KW-1003">Cell membrane</keyword>
<comment type="subcellular location">
    <subcellularLocation>
        <location evidence="1">Cell membrane</location>
        <topology evidence="1">Multi-pass membrane protein</topology>
    </subcellularLocation>
</comment>
<feature type="transmembrane region" description="Helical" evidence="12">
    <location>
        <begin position="653"/>
        <end position="674"/>
    </location>
</feature>
<dbReference type="FunFam" id="2.10.50.30:FF:000002">
    <property type="entry name" value="Vomeronasal 2 receptor, h1"/>
    <property type="match status" value="1"/>
</dbReference>
<dbReference type="Pfam" id="PF07562">
    <property type="entry name" value="NCD3G"/>
    <property type="match status" value="1"/>
</dbReference>
<evidence type="ECO:0000313" key="14">
    <source>
        <dbReference type="Ensembl" id="ENSPTXP00000023451.1"/>
    </source>
</evidence>
<dbReference type="InterPro" id="IPR000068">
    <property type="entry name" value="GPCR_3_Ca_sens_rcpt-rel"/>
</dbReference>
<feature type="domain" description="G-protein coupled receptors family 3 profile" evidence="13">
    <location>
        <begin position="429"/>
        <end position="691"/>
    </location>
</feature>
<evidence type="ECO:0000256" key="7">
    <source>
        <dbReference type="ARBA" id="ARBA00023040"/>
    </source>
</evidence>
<dbReference type="Pfam" id="PF01094">
    <property type="entry name" value="ANF_receptor"/>
    <property type="match status" value="1"/>
</dbReference>
<dbReference type="PROSITE" id="PS50259">
    <property type="entry name" value="G_PROTEIN_RECEP_F3_4"/>
    <property type="match status" value="1"/>
</dbReference>
<keyword evidence="10" id="KW-0325">Glycoprotein</keyword>
<keyword evidence="11" id="KW-0807">Transducer</keyword>
<dbReference type="Ensembl" id="ENSPTXT00000024179.1">
    <property type="protein sequence ID" value="ENSPTXP00000023451.1"/>
    <property type="gene ID" value="ENSPTXG00000016273.1"/>
</dbReference>
<evidence type="ECO:0000256" key="10">
    <source>
        <dbReference type="ARBA" id="ARBA00023180"/>
    </source>
</evidence>
<dbReference type="CDD" id="cd15283">
    <property type="entry name" value="7tmC_V2R_pheromone"/>
    <property type="match status" value="1"/>
</dbReference>
<keyword evidence="4 12" id="KW-0812">Transmembrane</keyword>
<dbReference type="InterPro" id="IPR017978">
    <property type="entry name" value="GPCR_3_C"/>
</dbReference>
<keyword evidence="9" id="KW-0675">Receptor</keyword>
<evidence type="ECO:0000256" key="1">
    <source>
        <dbReference type="ARBA" id="ARBA00004651"/>
    </source>
</evidence>
<dbReference type="Proteomes" id="UP000472273">
    <property type="component" value="Unplaced"/>
</dbReference>
<dbReference type="Pfam" id="PF00003">
    <property type="entry name" value="7tm_3"/>
    <property type="match status" value="1"/>
</dbReference>
<comment type="similarity">
    <text evidence="2">Belongs to the G-protein coupled receptor 3 family.</text>
</comment>
<sequence length="692" mass="78080">IQEVNKDPQLLPNITLGFRIYEDNHYASMTPDVSLSLLSSRRKLFPNYKCDTQDNLLSVLGGLNSRNSYQMATIFGFFFSLSPFSFQLGYRFSDPVLGDKSLFPIFYQIDPQYHLQNAAIVWLLLYFQWNWIGIVVENSESSEHFIWIFEAILAQHDICIQFVKQIFPRFSIFNELFREQIDLVLTISSNNAQVVIVSGDSNTLQSLILSLYFYEEENDIAFRTVWILSTQWEFSAIGYHYEWGKLKSLHGALSFTVHTNPVPGFKDYLLALNPHEPHGDVFLPSWWEIVFDCEVLKAGQASPDGRRVCTGEENLATLPVSIFDGKMTGFSYSIYNAAYSVAHALHTACCFQTKPFSRCVKRCLPGQARKVAEGRPSCCYGCASCPEGTISNETDAAQCIPCPEDQHPNKNHILCIPKTMNFLSYEDTLGFILVSLALVFSLITILVLGAFIKHHNTPIVKANNRDLTYILLVSLLLCFLCSFLFIGQPRYLTCLLRQTTFGIVFSIAISSLLAKTLTVVLAFMATKPGNRARKFLGKQLIIVLTCPLLQTALCAFWLAFSPPFTNLDFHSLKGEIGMECNEGSTTMFYAVLGYMGFLSLISFIVAFLARKLPDSFNEATFITFSMLVFCSVWVSFLPTYLSTKGKSMVAVEIFSILASAAGLLSCIFFPKCYVIMLRPDLNNRIHLMRKVK</sequence>
<dbReference type="InterPro" id="IPR000337">
    <property type="entry name" value="GPCR_3"/>
</dbReference>
<reference evidence="14" key="1">
    <citation type="submission" date="2025-08" db="UniProtKB">
        <authorList>
            <consortium name="Ensembl"/>
        </authorList>
    </citation>
    <scope>IDENTIFICATION</scope>
</reference>
<keyword evidence="7" id="KW-0297">G-protein coupled receptor</keyword>
<dbReference type="Gene3D" id="3.40.50.2300">
    <property type="match status" value="2"/>
</dbReference>
<evidence type="ECO:0000256" key="6">
    <source>
        <dbReference type="ARBA" id="ARBA00022989"/>
    </source>
</evidence>
<dbReference type="GO" id="GO:0005886">
    <property type="term" value="C:plasma membrane"/>
    <property type="evidence" value="ECO:0007669"/>
    <property type="project" value="UniProtKB-SubCell"/>
</dbReference>
<dbReference type="FunFam" id="3.40.50.2300:FF:000024">
    <property type="entry name" value="Vomeronasal 2, receptor 73"/>
    <property type="match status" value="1"/>
</dbReference>
<accession>A0A670ZKR0</accession>
<feature type="transmembrane region" description="Helical" evidence="12">
    <location>
        <begin position="499"/>
        <end position="523"/>
    </location>
</feature>
<dbReference type="PRINTS" id="PR01535">
    <property type="entry name" value="VOMERONASL2R"/>
</dbReference>
<dbReference type="InterPro" id="IPR011500">
    <property type="entry name" value="GPCR_3_9-Cys_dom"/>
</dbReference>
<feature type="transmembrane region" description="Helical" evidence="12">
    <location>
        <begin position="429"/>
        <end position="452"/>
    </location>
</feature>
<feature type="transmembrane region" description="Helical" evidence="12">
    <location>
        <begin position="535"/>
        <end position="560"/>
    </location>
</feature>
<evidence type="ECO:0000313" key="15">
    <source>
        <dbReference type="Proteomes" id="UP000472273"/>
    </source>
</evidence>
<dbReference type="GO" id="GO:0004930">
    <property type="term" value="F:G protein-coupled receptor activity"/>
    <property type="evidence" value="ECO:0007669"/>
    <property type="project" value="UniProtKB-KW"/>
</dbReference>
<keyword evidence="5" id="KW-0732">Signal</keyword>
<dbReference type="InterPro" id="IPR001828">
    <property type="entry name" value="ANF_lig-bd_rcpt"/>
</dbReference>
<feature type="transmembrane region" description="Helical" evidence="12">
    <location>
        <begin position="621"/>
        <end position="641"/>
    </location>
</feature>
<dbReference type="AlphaFoldDB" id="A0A670ZKR0"/>
<dbReference type="GeneTree" id="ENSGT00950000182788"/>
<evidence type="ECO:0000256" key="11">
    <source>
        <dbReference type="ARBA" id="ARBA00023224"/>
    </source>
</evidence>
<reference evidence="14" key="2">
    <citation type="submission" date="2025-09" db="UniProtKB">
        <authorList>
            <consortium name="Ensembl"/>
        </authorList>
    </citation>
    <scope>IDENTIFICATION</scope>
</reference>
<dbReference type="InterPro" id="IPR004073">
    <property type="entry name" value="GPCR_3_vmron_rcpt_2"/>
</dbReference>
<evidence type="ECO:0000256" key="2">
    <source>
        <dbReference type="ARBA" id="ARBA00007242"/>
    </source>
</evidence>
<dbReference type="SUPFAM" id="SSF53822">
    <property type="entry name" value="Periplasmic binding protein-like I"/>
    <property type="match status" value="1"/>
</dbReference>
<evidence type="ECO:0000256" key="4">
    <source>
        <dbReference type="ARBA" id="ARBA00022692"/>
    </source>
</evidence>
<dbReference type="PANTHER" id="PTHR24061:SF599">
    <property type="entry name" value="G-PROTEIN COUPLED RECEPTORS FAMILY 3 PROFILE DOMAIN-CONTAINING PROTEIN"/>
    <property type="match status" value="1"/>
</dbReference>
<protein>
    <recommendedName>
        <fullName evidence="13">G-protein coupled receptors family 3 profile domain-containing protein</fullName>
    </recommendedName>
</protein>
<evidence type="ECO:0000259" key="13">
    <source>
        <dbReference type="PROSITE" id="PS50259"/>
    </source>
</evidence>
<keyword evidence="8 12" id="KW-0472">Membrane</keyword>
<evidence type="ECO:0000256" key="8">
    <source>
        <dbReference type="ARBA" id="ARBA00023136"/>
    </source>
</evidence>
<evidence type="ECO:0000256" key="9">
    <source>
        <dbReference type="ARBA" id="ARBA00023170"/>
    </source>
</evidence>
<keyword evidence="15" id="KW-1185">Reference proteome</keyword>
<evidence type="ECO:0000256" key="3">
    <source>
        <dbReference type="ARBA" id="ARBA00022475"/>
    </source>
</evidence>
<keyword evidence="6 12" id="KW-1133">Transmembrane helix</keyword>
<dbReference type="PANTHER" id="PTHR24061">
    <property type="entry name" value="CALCIUM-SENSING RECEPTOR-RELATED"/>
    <property type="match status" value="1"/>
</dbReference>
<evidence type="ECO:0000256" key="5">
    <source>
        <dbReference type="ARBA" id="ARBA00022729"/>
    </source>
</evidence>
<proteinExistence type="inferred from homology"/>
<feature type="transmembrane region" description="Helical" evidence="12">
    <location>
        <begin position="467"/>
        <end position="487"/>
    </location>
</feature>
<name>A0A670ZKR0_PSETE</name>